<keyword evidence="3" id="KW-1185">Reference proteome</keyword>
<dbReference type="InterPro" id="IPR038721">
    <property type="entry name" value="IS701-like_DDE_dom"/>
</dbReference>
<evidence type="ECO:0000313" key="2">
    <source>
        <dbReference type="EMBL" id="WUN82710.1"/>
    </source>
</evidence>
<evidence type="ECO:0000313" key="3">
    <source>
        <dbReference type="Proteomes" id="UP001432312"/>
    </source>
</evidence>
<dbReference type="RefSeq" id="WP_245240233.1">
    <property type="nucleotide sequence ID" value="NZ_CP108036.1"/>
</dbReference>
<name>A0ABZ1QJX1_9ACTN</name>
<dbReference type="Pfam" id="PF13546">
    <property type="entry name" value="DDE_5"/>
    <property type="match status" value="1"/>
</dbReference>
<dbReference type="EMBL" id="CP108036">
    <property type="protein sequence ID" value="WUN82710.1"/>
    <property type="molecule type" value="Genomic_DNA"/>
</dbReference>
<protein>
    <submittedName>
        <fullName evidence="2">Transposase</fullName>
    </submittedName>
</protein>
<evidence type="ECO:0000259" key="1">
    <source>
        <dbReference type="Pfam" id="PF13546"/>
    </source>
</evidence>
<accession>A0ABZ1QJX1</accession>
<organism evidence="2 3">
    <name type="scientific">Streptomyces erythrochromogenes</name>
    <dbReference type="NCBI Taxonomy" id="285574"/>
    <lineage>
        <taxon>Bacteria</taxon>
        <taxon>Bacillati</taxon>
        <taxon>Actinomycetota</taxon>
        <taxon>Actinomycetes</taxon>
        <taxon>Kitasatosporales</taxon>
        <taxon>Streptomycetaceae</taxon>
        <taxon>Streptomyces</taxon>
    </lineage>
</organism>
<dbReference type="PANTHER" id="PTHR33627:SF1">
    <property type="entry name" value="TRANSPOSASE"/>
    <property type="match status" value="1"/>
</dbReference>
<feature type="domain" description="Transposase IS701-like DDE" evidence="1">
    <location>
        <begin position="19"/>
        <end position="247"/>
    </location>
</feature>
<dbReference type="InterPro" id="IPR039365">
    <property type="entry name" value="IS701-like"/>
</dbReference>
<gene>
    <name evidence="2" type="ORF">OHA91_31875</name>
</gene>
<reference evidence="2" key="1">
    <citation type="submission" date="2022-10" db="EMBL/GenBank/DDBJ databases">
        <title>The complete genomes of actinobacterial strains from the NBC collection.</title>
        <authorList>
            <person name="Joergensen T.S."/>
            <person name="Alvarez Arevalo M."/>
            <person name="Sterndorff E.B."/>
            <person name="Faurdal D."/>
            <person name="Vuksanovic O."/>
            <person name="Mourched A.-S."/>
            <person name="Charusanti P."/>
            <person name="Shaw S."/>
            <person name="Blin K."/>
            <person name="Weber T."/>
        </authorList>
    </citation>
    <scope>NUCLEOTIDE SEQUENCE</scope>
    <source>
        <strain evidence="2">NBC_00303</strain>
    </source>
</reference>
<proteinExistence type="predicted"/>
<dbReference type="Proteomes" id="UP001432312">
    <property type="component" value="Chromosome"/>
</dbReference>
<sequence length="428" mass="46226">MRTRALAAGGTALDEFTERLFGHLPRADQRRWARVYLQGLLTTPGKKSVRRLAASVTASPTASQSLQQFINASPWEWDPARAELLRWVEERHPVHAWTVGQVCFPKRGEHSVGVHRRFDPAAGRIVNCQFGFGLFLSLDGLSVPVDWRLVLPDSWSVDPALRRRARISPAVAHQTPESLVLELVDSIAARTSSVRAPVVADLSRLGAAAALIGMLGRRGHDFLVSVPPALAVCAAGPGHRSEPARPAAYATAAYATAGHATSAGDLARRGNTSHPYAAPLTGRVARPQPLRIQSALVRVPGADLAVPGAQQTYRLFGERRPGPGAPGASGAVWLTNMSRHRMDDLLRLVRQSGRAAATLGALADDFGLLDFEGRSFPGWHHHMTLMSAAYAYRGLFSSGYRQVACNNGLPRRGRRGAEVRGRSGDDLE</sequence>
<dbReference type="GeneID" id="95500742"/>
<dbReference type="PANTHER" id="PTHR33627">
    <property type="entry name" value="TRANSPOSASE"/>
    <property type="match status" value="1"/>
</dbReference>